<dbReference type="Gene3D" id="2.40.128.110">
    <property type="entry name" value="Lipid/polyisoprenoid-binding, YceI-like"/>
    <property type="match status" value="1"/>
</dbReference>
<evidence type="ECO:0000256" key="1">
    <source>
        <dbReference type="SAM" id="SignalP"/>
    </source>
</evidence>
<protein>
    <recommendedName>
        <fullName evidence="2">Lipid/polyisoprenoid-binding YceI-like domain-containing protein</fullName>
    </recommendedName>
</protein>
<dbReference type="STRING" id="395493.BegalDRAFT_3399"/>
<dbReference type="SUPFAM" id="SSF101874">
    <property type="entry name" value="YceI-like"/>
    <property type="match status" value="1"/>
</dbReference>
<dbReference type="EMBL" id="JH600070">
    <property type="protein sequence ID" value="EIJ44217.1"/>
    <property type="molecule type" value="Genomic_DNA"/>
</dbReference>
<feature type="domain" description="Lipid/polyisoprenoid-binding YceI-like" evidence="2">
    <location>
        <begin position="22"/>
        <end position="185"/>
    </location>
</feature>
<dbReference type="AlphaFoldDB" id="I3CKS4"/>
<proteinExistence type="predicted"/>
<dbReference type="SMART" id="SM00867">
    <property type="entry name" value="YceI"/>
    <property type="match status" value="1"/>
</dbReference>
<dbReference type="Pfam" id="PF04264">
    <property type="entry name" value="YceI"/>
    <property type="match status" value="1"/>
</dbReference>
<evidence type="ECO:0000313" key="3">
    <source>
        <dbReference type="EMBL" id="EIJ44217.1"/>
    </source>
</evidence>
<feature type="chain" id="PRO_5003669324" description="Lipid/polyisoprenoid-binding YceI-like domain-containing protein" evidence="1">
    <location>
        <begin position="20"/>
        <end position="187"/>
    </location>
</feature>
<dbReference type="Proteomes" id="UP000005744">
    <property type="component" value="Unassembled WGS sequence"/>
</dbReference>
<dbReference type="eggNOG" id="COG2353">
    <property type="taxonomic scope" value="Bacteria"/>
</dbReference>
<accession>I3CKS4</accession>
<dbReference type="OrthoDB" id="9811006at2"/>
<reference evidence="3 4" key="1">
    <citation type="submission" date="2011-11" db="EMBL/GenBank/DDBJ databases">
        <title>Improved High-Quality Draft sequence of Beggiatoa alba B18lD.</title>
        <authorList>
            <consortium name="US DOE Joint Genome Institute"/>
            <person name="Lucas S."/>
            <person name="Han J."/>
            <person name="Lapidus A."/>
            <person name="Cheng J.-F."/>
            <person name="Goodwin L."/>
            <person name="Pitluck S."/>
            <person name="Peters L."/>
            <person name="Mikhailova N."/>
            <person name="Held B."/>
            <person name="Detter J.C."/>
            <person name="Han C."/>
            <person name="Tapia R."/>
            <person name="Land M."/>
            <person name="Hauser L."/>
            <person name="Kyrpides N."/>
            <person name="Ivanova N."/>
            <person name="Pagani I."/>
            <person name="Samuel K."/>
            <person name="Teske A."/>
            <person name="Mueller J."/>
            <person name="Woyke T."/>
        </authorList>
    </citation>
    <scope>NUCLEOTIDE SEQUENCE [LARGE SCALE GENOMIC DNA]</scope>
    <source>
        <strain evidence="3 4">B18LD</strain>
    </source>
</reference>
<evidence type="ECO:0000259" key="2">
    <source>
        <dbReference type="SMART" id="SM00867"/>
    </source>
</evidence>
<feature type="signal peptide" evidence="1">
    <location>
        <begin position="1"/>
        <end position="19"/>
    </location>
</feature>
<organism evidence="3 4">
    <name type="scientific">Beggiatoa alba B18LD</name>
    <dbReference type="NCBI Taxonomy" id="395493"/>
    <lineage>
        <taxon>Bacteria</taxon>
        <taxon>Pseudomonadati</taxon>
        <taxon>Pseudomonadota</taxon>
        <taxon>Gammaproteobacteria</taxon>
        <taxon>Thiotrichales</taxon>
        <taxon>Thiotrichaceae</taxon>
        <taxon>Beggiatoa</taxon>
    </lineage>
</organism>
<dbReference type="RefSeq" id="WP_002692083.1">
    <property type="nucleotide sequence ID" value="NZ_JH600070.1"/>
</dbReference>
<dbReference type="PANTHER" id="PTHR34406:SF1">
    <property type="entry name" value="PROTEIN YCEI"/>
    <property type="match status" value="1"/>
</dbReference>
<dbReference type="HOGENOM" id="CLU_071003_1_2_6"/>
<dbReference type="InterPro" id="IPR007372">
    <property type="entry name" value="Lipid/polyisoprenoid-bd_YceI"/>
</dbReference>
<gene>
    <name evidence="3" type="ORF">BegalDRAFT_3399</name>
</gene>
<dbReference type="InterPro" id="IPR036761">
    <property type="entry name" value="TTHA0802/YceI-like_sf"/>
</dbReference>
<keyword evidence="4" id="KW-1185">Reference proteome</keyword>
<keyword evidence="1" id="KW-0732">Signal</keyword>
<sequence>MKKTLLSAVLLGLSTTVFAADTLTIDSTHTFPSFEINHMGFSTQRGRFNSTKGTVVLDTQKKTGSVDIVIDATSIDTGLAKLEEHLRGEDFFNVEKFPTLTFKSTSVNFKDDKPAFIEGNLTLLGTTKPVTLTVNYFNCGTNPITKKYHCGVDATTSIKRSEFGMSTYVPAVSDEVKISIQAEAFKG</sequence>
<evidence type="ECO:0000313" key="4">
    <source>
        <dbReference type="Proteomes" id="UP000005744"/>
    </source>
</evidence>
<dbReference type="PANTHER" id="PTHR34406">
    <property type="entry name" value="PROTEIN YCEI"/>
    <property type="match status" value="1"/>
</dbReference>
<name>I3CKS4_9GAMM</name>